<feature type="region of interest" description="Disordered" evidence="1">
    <location>
        <begin position="167"/>
        <end position="186"/>
    </location>
</feature>
<keyword evidence="3" id="KW-1185">Reference proteome</keyword>
<evidence type="ECO:0000313" key="2">
    <source>
        <dbReference type="EMBL" id="VUZ56895.1"/>
    </source>
</evidence>
<sequence>MNRGRRRGFTYGSLANLKESVRRRLCDLAAVPYVPDPKVEVSRLVPIKYPEISIPSALTRPTNPSGVTQLENKNKETEFQRQVFEIQAIVEYAFHHGGNKQKATTSKHAASSASGNSKYDTTSKSERASAAKLLMKRKEVEFWDTGILGLCSEPDEWFPEELTVGRKRKAPTAVQGSGSAKRAGFEASAELAGSDLDNLPDPALLEFEDATKDDDVPRQPLDTAGDTLDPESGVRNAAEADEDSEDERWNGDPPGQEDDEDGDDYIETYFDNGENDIDDFNLQMNGDTDGDDLDGIYD</sequence>
<evidence type="ECO:0008006" key="4">
    <source>
        <dbReference type="Google" id="ProtNLM"/>
    </source>
</evidence>
<name>A0A564ZBL3_HYMDI</name>
<feature type="compositionally biased region" description="Acidic residues" evidence="1">
    <location>
        <begin position="255"/>
        <end position="266"/>
    </location>
</feature>
<feature type="compositionally biased region" description="Low complexity" evidence="1">
    <location>
        <begin position="102"/>
        <end position="114"/>
    </location>
</feature>
<accession>A0A564ZBL3</accession>
<protein>
    <recommendedName>
        <fullName evidence="4">DNA-directed RNA polymerase III subunit</fullName>
    </recommendedName>
</protein>
<evidence type="ECO:0000313" key="3">
    <source>
        <dbReference type="Proteomes" id="UP000321570"/>
    </source>
</evidence>
<feature type="region of interest" description="Disordered" evidence="1">
    <location>
        <begin position="208"/>
        <end position="298"/>
    </location>
</feature>
<proteinExistence type="predicted"/>
<dbReference type="AlphaFoldDB" id="A0A564ZBL3"/>
<gene>
    <name evidence="2" type="ORF">WMSIL1_LOCUS14462</name>
</gene>
<organism evidence="2 3">
    <name type="scientific">Hymenolepis diminuta</name>
    <name type="common">Rat tapeworm</name>
    <dbReference type="NCBI Taxonomy" id="6216"/>
    <lineage>
        <taxon>Eukaryota</taxon>
        <taxon>Metazoa</taxon>
        <taxon>Spiralia</taxon>
        <taxon>Lophotrochozoa</taxon>
        <taxon>Platyhelminthes</taxon>
        <taxon>Cestoda</taxon>
        <taxon>Eucestoda</taxon>
        <taxon>Cyclophyllidea</taxon>
        <taxon>Hymenolepididae</taxon>
        <taxon>Hymenolepis</taxon>
    </lineage>
</organism>
<feature type="region of interest" description="Disordered" evidence="1">
    <location>
        <begin position="100"/>
        <end position="124"/>
    </location>
</feature>
<dbReference type="EMBL" id="CABIJS010000708">
    <property type="protein sequence ID" value="VUZ56895.1"/>
    <property type="molecule type" value="Genomic_DNA"/>
</dbReference>
<reference evidence="2 3" key="1">
    <citation type="submission" date="2019-07" db="EMBL/GenBank/DDBJ databases">
        <authorList>
            <person name="Jastrzebski P J."/>
            <person name="Paukszto L."/>
            <person name="Jastrzebski P J."/>
        </authorList>
    </citation>
    <scope>NUCLEOTIDE SEQUENCE [LARGE SCALE GENOMIC DNA]</scope>
    <source>
        <strain evidence="2 3">WMS-il1</strain>
    </source>
</reference>
<feature type="compositionally biased region" description="Acidic residues" evidence="1">
    <location>
        <begin position="288"/>
        <end position="298"/>
    </location>
</feature>
<dbReference type="Proteomes" id="UP000321570">
    <property type="component" value="Unassembled WGS sequence"/>
</dbReference>
<evidence type="ECO:0000256" key="1">
    <source>
        <dbReference type="SAM" id="MobiDB-lite"/>
    </source>
</evidence>